<keyword evidence="8 17" id="KW-0521">NADP</keyword>
<keyword evidence="10 17" id="KW-0520">NAD</keyword>
<evidence type="ECO:0000256" key="11">
    <source>
        <dbReference type="ARBA" id="ARBA00023235"/>
    </source>
</evidence>
<evidence type="ECO:0000256" key="3">
    <source>
        <dbReference type="ARBA" id="ARBA00006001"/>
    </source>
</evidence>
<dbReference type="NCBIfam" id="TIGR00197">
    <property type="entry name" value="yjeF_nterm"/>
    <property type="match status" value="1"/>
</dbReference>
<dbReference type="RefSeq" id="WP_274687640.1">
    <property type="nucleotide sequence ID" value="NZ_JAPMOU010000004.1"/>
</dbReference>
<feature type="domain" description="YjeF N-terminal" evidence="21">
    <location>
        <begin position="15"/>
        <end position="222"/>
    </location>
</feature>
<keyword evidence="5 18" id="KW-0479">Metal-binding</keyword>
<keyword evidence="9 18" id="KW-0630">Potassium</keyword>
<evidence type="ECO:0000256" key="10">
    <source>
        <dbReference type="ARBA" id="ARBA00023027"/>
    </source>
</evidence>
<keyword evidence="6 17" id="KW-0547">Nucleotide-binding</keyword>
<dbReference type="Pfam" id="PF01256">
    <property type="entry name" value="Carb_kinase"/>
    <property type="match status" value="1"/>
</dbReference>
<evidence type="ECO:0000256" key="9">
    <source>
        <dbReference type="ARBA" id="ARBA00022958"/>
    </source>
</evidence>
<evidence type="ECO:0000256" key="7">
    <source>
        <dbReference type="ARBA" id="ARBA00022840"/>
    </source>
</evidence>
<comment type="subunit">
    <text evidence="17">Homotetramer.</text>
</comment>
<comment type="catalytic activity">
    <reaction evidence="15 17 19">
        <text>(6S)-NADHX + ADP = AMP + phosphate + NADH + H(+)</text>
        <dbReference type="Rhea" id="RHEA:32223"/>
        <dbReference type="ChEBI" id="CHEBI:15378"/>
        <dbReference type="ChEBI" id="CHEBI:43474"/>
        <dbReference type="ChEBI" id="CHEBI:57945"/>
        <dbReference type="ChEBI" id="CHEBI:64074"/>
        <dbReference type="ChEBI" id="CHEBI:456215"/>
        <dbReference type="ChEBI" id="CHEBI:456216"/>
        <dbReference type="EC" id="4.2.1.136"/>
    </reaction>
</comment>
<keyword evidence="12 17" id="KW-0456">Lyase</keyword>
<dbReference type="SUPFAM" id="SSF53613">
    <property type="entry name" value="Ribokinase-like"/>
    <property type="match status" value="1"/>
</dbReference>
<dbReference type="NCBIfam" id="TIGR00196">
    <property type="entry name" value="yjeF_cterm"/>
    <property type="match status" value="1"/>
</dbReference>
<dbReference type="Pfam" id="PF03853">
    <property type="entry name" value="YjeF_N"/>
    <property type="match status" value="1"/>
</dbReference>
<comment type="similarity">
    <text evidence="3 19">In the N-terminal section; belongs to the NnrE/AIBP family.</text>
</comment>
<dbReference type="Proteomes" id="UP001528823">
    <property type="component" value="Unassembled WGS sequence"/>
</dbReference>
<organism evidence="22 23">
    <name type="scientific">Spartinivicinus poritis</name>
    <dbReference type="NCBI Taxonomy" id="2994640"/>
    <lineage>
        <taxon>Bacteria</taxon>
        <taxon>Pseudomonadati</taxon>
        <taxon>Pseudomonadota</taxon>
        <taxon>Gammaproteobacteria</taxon>
        <taxon>Oceanospirillales</taxon>
        <taxon>Zooshikellaceae</taxon>
        <taxon>Spartinivicinus</taxon>
    </lineage>
</organism>
<evidence type="ECO:0000256" key="1">
    <source>
        <dbReference type="ARBA" id="ARBA00000013"/>
    </source>
</evidence>
<dbReference type="PROSITE" id="PS51383">
    <property type="entry name" value="YJEF_C_3"/>
    <property type="match status" value="1"/>
</dbReference>
<dbReference type="InterPro" id="IPR030677">
    <property type="entry name" value="Nnr"/>
</dbReference>
<dbReference type="CDD" id="cd01171">
    <property type="entry name" value="YXKO-related"/>
    <property type="match status" value="1"/>
</dbReference>
<dbReference type="Gene3D" id="3.40.50.10260">
    <property type="entry name" value="YjeF N-terminal domain"/>
    <property type="match status" value="1"/>
</dbReference>
<feature type="binding site" evidence="17">
    <location>
        <position position="328"/>
    </location>
    <ligand>
        <name>(6S)-NADPHX</name>
        <dbReference type="ChEBI" id="CHEBI:64076"/>
    </ligand>
</feature>
<evidence type="ECO:0000256" key="15">
    <source>
        <dbReference type="ARBA" id="ARBA00048238"/>
    </source>
</evidence>
<dbReference type="HAMAP" id="MF_01966">
    <property type="entry name" value="NADHX_epimerase"/>
    <property type="match status" value="1"/>
</dbReference>
<sequence length="511" mass="54137">MANSLSHALYTAEQVRQLDHNAIQHQGIPGYALMELAGKAAFQLLLRCCQQWFGTDAYQLQVLCGSGNNAGDGYIVAGLAGQKGIDVKVVAVGDPDKLKGDALTAYQWCQEQSVPIIPWQTDLQLTADVFVDALLGTGLKGPVRETYAHVIEQLNNTYKPVIAVDIPSGLCADTGAELGVAVKASHTITFIGRKQGLYTHQGRELAGDVHFAGLAVPEMVYHTTPCSSYLLDPSHFVSALPRRHKNSHKKEFGHLVLIGGDHGMGGAITMAAETALHAGVGLVSVVTRPAHVGGLQARCPEIMTVGCDNPDQIPRLLIEKTTLVIGPGLGQSPWSRQCLLAAINSGLPLVIDADGLNLLAMEPTLLEHKQSDWLLTPHPGEAARMLGVSTQQIQKNRFASVEQLANQYQSTVVLKGAGSLVCTKGLIQLANVGNPGMAVGGMGDVLSGLLGALLAQGMTTAKAAGLGTWLHSRSADQLAEIVGGHYGLKPTELIPLIRKQINQIAVKSKYG</sequence>
<dbReference type="InterPro" id="IPR004443">
    <property type="entry name" value="YjeF_N_dom"/>
</dbReference>
<feature type="binding site" evidence="17">
    <location>
        <begin position="415"/>
        <end position="419"/>
    </location>
    <ligand>
        <name>AMP</name>
        <dbReference type="ChEBI" id="CHEBI:456215"/>
    </ligand>
</feature>
<comment type="similarity">
    <text evidence="17">Belongs to the NnrD/CARKD family.</text>
</comment>
<evidence type="ECO:0000256" key="8">
    <source>
        <dbReference type="ARBA" id="ARBA00022857"/>
    </source>
</evidence>
<keyword evidence="13" id="KW-0511">Multifunctional enzyme</keyword>
<evidence type="ECO:0000256" key="19">
    <source>
        <dbReference type="PIRNR" id="PIRNR017184"/>
    </source>
</evidence>
<feature type="binding site" evidence="17">
    <location>
        <position position="378"/>
    </location>
    <ligand>
        <name>(6S)-NADPHX</name>
        <dbReference type="ChEBI" id="CHEBI:64076"/>
    </ligand>
</feature>
<evidence type="ECO:0000259" key="20">
    <source>
        <dbReference type="PROSITE" id="PS51383"/>
    </source>
</evidence>
<dbReference type="PIRSF" id="PIRSF017184">
    <property type="entry name" value="Nnr"/>
    <property type="match status" value="1"/>
</dbReference>
<dbReference type="PANTHER" id="PTHR12592:SF0">
    <property type="entry name" value="ATP-DEPENDENT (S)-NAD(P)H-HYDRATE DEHYDRATASE"/>
    <property type="match status" value="1"/>
</dbReference>
<dbReference type="SUPFAM" id="SSF64153">
    <property type="entry name" value="YjeF N-terminal domain-like"/>
    <property type="match status" value="1"/>
</dbReference>
<comment type="function">
    <text evidence="14 19">Bifunctional enzyme that catalyzes the epimerization of the S- and R-forms of NAD(P)HX and the dehydration of the S-form of NAD(P)HX at the expense of ADP, which is converted to AMP. This allows the repair of both epimers of NAD(P)HX, a damaged form of NAD(P)H that is a result of enzymatic or heat-dependent hydration.</text>
</comment>
<dbReference type="InterPro" id="IPR029056">
    <property type="entry name" value="Ribokinase-like"/>
</dbReference>
<dbReference type="InterPro" id="IPR000631">
    <property type="entry name" value="CARKD"/>
</dbReference>
<feature type="binding site" evidence="17">
    <location>
        <position position="267"/>
    </location>
    <ligand>
        <name>(6S)-NADPHX</name>
        <dbReference type="ChEBI" id="CHEBI:64076"/>
    </ligand>
</feature>
<protein>
    <recommendedName>
        <fullName evidence="19">Bifunctional NAD(P)H-hydrate repair enzyme</fullName>
    </recommendedName>
    <alternativeName>
        <fullName evidence="19">Nicotinamide nucleotide repair protein</fullName>
    </alternativeName>
    <domain>
        <recommendedName>
            <fullName evidence="19">ADP-dependent (S)-NAD(P)H-hydrate dehydratase</fullName>
            <ecNumber evidence="19">4.2.1.136</ecNumber>
        </recommendedName>
        <alternativeName>
            <fullName evidence="19">ADP-dependent NAD(P)HX dehydratase</fullName>
        </alternativeName>
    </domain>
    <domain>
        <recommendedName>
            <fullName evidence="19">NAD(P)H-hydrate epimerase</fullName>
            <ecNumber evidence="19">5.1.99.6</ecNumber>
        </recommendedName>
    </domain>
</protein>
<accession>A0ABT5U6V6</accession>
<feature type="binding site" evidence="17">
    <location>
        <position position="444"/>
    </location>
    <ligand>
        <name>(6S)-NADPHX</name>
        <dbReference type="ChEBI" id="CHEBI:64076"/>
    </ligand>
</feature>
<feature type="domain" description="YjeF C-terminal" evidence="20">
    <location>
        <begin position="232"/>
        <end position="504"/>
    </location>
</feature>
<keyword evidence="11 18" id="KW-0413">Isomerase</keyword>
<comment type="similarity">
    <text evidence="4 19">In the C-terminal section; belongs to the NnrD/CARKD family.</text>
</comment>
<comment type="catalytic activity">
    <reaction evidence="2 18 19">
        <text>(6R)-NADPHX = (6S)-NADPHX</text>
        <dbReference type="Rhea" id="RHEA:32227"/>
        <dbReference type="ChEBI" id="CHEBI:64076"/>
        <dbReference type="ChEBI" id="CHEBI:64077"/>
        <dbReference type="EC" id="5.1.99.6"/>
    </reaction>
</comment>
<evidence type="ECO:0000256" key="17">
    <source>
        <dbReference type="HAMAP-Rule" id="MF_01965"/>
    </source>
</evidence>
<dbReference type="InterPro" id="IPR017953">
    <property type="entry name" value="Carbohydrate_kinase_pred_CS"/>
</dbReference>
<comment type="catalytic activity">
    <reaction evidence="16 17 19">
        <text>(6S)-NADPHX + ADP = AMP + phosphate + NADPH + H(+)</text>
        <dbReference type="Rhea" id="RHEA:32235"/>
        <dbReference type="ChEBI" id="CHEBI:15378"/>
        <dbReference type="ChEBI" id="CHEBI:43474"/>
        <dbReference type="ChEBI" id="CHEBI:57783"/>
        <dbReference type="ChEBI" id="CHEBI:64076"/>
        <dbReference type="ChEBI" id="CHEBI:456215"/>
        <dbReference type="ChEBI" id="CHEBI:456216"/>
        <dbReference type="EC" id="4.2.1.136"/>
    </reaction>
</comment>
<feature type="binding site" evidence="18">
    <location>
        <position position="168"/>
    </location>
    <ligand>
        <name>K(+)</name>
        <dbReference type="ChEBI" id="CHEBI:29103"/>
    </ligand>
</feature>
<evidence type="ECO:0000313" key="22">
    <source>
        <dbReference type="EMBL" id="MDE1461277.1"/>
    </source>
</evidence>
<evidence type="ECO:0000313" key="23">
    <source>
        <dbReference type="Proteomes" id="UP001528823"/>
    </source>
</evidence>
<feature type="binding site" evidence="18">
    <location>
        <begin position="136"/>
        <end position="142"/>
    </location>
    <ligand>
        <name>(6S)-NADPHX</name>
        <dbReference type="ChEBI" id="CHEBI:64076"/>
    </ligand>
</feature>
<comment type="function">
    <text evidence="18">Catalyzes the epimerization of the S- and R-forms of NAD(P)HX, a damaged form of NAD(P)H that is a result of enzymatic or heat-dependent hydration. This is a prerequisite for the S-specific NAD(P)H-hydrate dehydratase to allow the repair of both epimers of NAD(P)HX.</text>
</comment>
<keyword evidence="7 17" id="KW-0067">ATP-binding</keyword>
<dbReference type="PANTHER" id="PTHR12592">
    <property type="entry name" value="ATP-DEPENDENT (S)-NAD(P)H-HYDRATE DEHYDRATASE FAMILY MEMBER"/>
    <property type="match status" value="1"/>
</dbReference>
<comment type="caution">
    <text evidence="18">Lacks conserved residue(s) required for the propagation of feature annotation.</text>
</comment>
<evidence type="ECO:0000256" key="5">
    <source>
        <dbReference type="ARBA" id="ARBA00022723"/>
    </source>
</evidence>
<evidence type="ECO:0000259" key="21">
    <source>
        <dbReference type="PROSITE" id="PS51385"/>
    </source>
</evidence>
<evidence type="ECO:0000256" key="14">
    <source>
        <dbReference type="ARBA" id="ARBA00025153"/>
    </source>
</evidence>
<feature type="binding site" evidence="18">
    <location>
        <position position="165"/>
    </location>
    <ligand>
        <name>(6S)-NADPHX</name>
        <dbReference type="ChEBI" id="CHEBI:64076"/>
    </ligand>
</feature>
<dbReference type="EC" id="5.1.99.6" evidence="19"/>
<dbReference type="PROSITE" id="PS51385">
    <property type="entry name" value="YJEF_N"/>
    <property type="match status" value="1"/>
</dbReference>
<feature type="binding site" evidence="17">
    <location>
        <position position="443"/>
    </location>
    <ligand>
        <name>AMP</name>
        <dbReference type="ChEBI" id="CHEBI:456215"/>
    </ligand>
</feature>
<comment type="similarity">
    <text evidence="18">Belongs to the NnrE/AIBP family.</text>
</comment>
<gene>
    <name evidence="17" type="primary">nnrD</name>
    <name evidence="18" type="synonym">nnrE</name>
    <name evidence="22" type="ORF">ORQ98_04785</name>
</gene>
<evidence type="ECO:0000256" key="18">
    <source>
        <dbReference type="HAMAP-Rule" id="MF_01966"/>
    </source>
</evidence>
<keyword evidence="23" id="KW-1185">Reference proteome</keyword>
<reference evidence="22 23" key="1">
    <citation type="submission" date="2022-11" db="EMBL/GenBank/DDBJ databases">
        <title>Spartinivicinus poritis sp. nov., isolated from scleractinian coral Porites lutea.</title>
        <authorList>
            <person name="Zhang G."/>
            <person name="Cai L."/>
            <person name="Wei Q."/>
        </authorList>
    </citation>
    <scope>NUCLEOTIDE SEQUENCE [LARGE SCALE GENOMIC DNA]</scope>
    <source>
        <strain evidence="22 23">A2-2</strain>
    </source>
</reference>
<proteinExistence type="inferred from homology"/>
<dbReference type="InterPro" id="IPR036652">
    <property type="entry name" value="YjeF_N_dom_sf"/>
</dbReference>
<evidence type="ECO:0000256" key="16">
    <source>
        <dbReference type="ARBA" id="ARBA00049209"/>
    </source>
</evidence>
<name>A0ABT5U6V6_9GAMM</name>
<dbReference type="PROSITE" id="PS01050">
    <property type="entry name" value="YJEF_C_2"/>
    <property type="match status" value="1"/>
</dbReference>
<dbReference type="HAMAP" id="MF_01965">
    <property type="entry name" value="NADHX_dehydratase"/>
    <property type="match status" value="1"/>
</dbReference>
<comment type="catalytic activity">
    <reaction evidence="1 18 19">
        <text>(6R)-NADHX = (6S)-NADHX</text>
        <dbReference type="Rhea" id="RHEA:32215"/>
        <dbReference type="ChEBI" id="CHEBI:64074"/>
        <dbReference type="ChEBI" id="CHEBI:64075"/>
        <dbReference type="EC" id="5.1.99.6"/>
    </reaction>
</comment>
<evidence type="ECO:0000256" key="2">
    <source>
        <dbReference type="ARBA" id="ARBA00000909"/>
    </source>
</evidence>
<feature type="binding site" evidence="18">
    <location>
        <position position="147"/>
    </location>
    <ligand>
        <name>(6S)-NADPHX</name>
        <dbReference type="ChEBI" id="CHEBI:64076"/>
    </ligand>
</feature>
<evidence type="ECO:0000256" key="12">
    <source>
        <dbReference type="ARBA" id="ARBA00023239"/>
    </source>
</evidence>
<comment type="cofactor">
    <cofactor evidence="18 19">
        <name>K(+)</name>
        <dbReference type="ChEBI" id="CHEBI:29103"/>
    </cofactor>
    <text evidence="18 19">Binds 1 potassium ion per subunit.</text>
</comment>
<evidence type="ECO:0000256" key="13">
    <source>
        <dbReference type="ARBA" id="ARBA00023268"/>
    </source>
</evidence>
<evidence type="ECO:0000256" key="6">
    <source>
        <dbReference type="ARBA" id="ARBA00022741"/>
    </source>
</evidence>
<comment type="caution">
    <text evidence="22">The sequence shown here is derived from an EMBL/GenBank/DDBJ whole genome shotgun (WGS) entry which is preliminary data.</text>
</comment>
<comment type="cofactor">
    <cofactor evidence="17">
        <name>Mg(2+)</name>
        <dbReference type="ChEBI" id="CHEBI:18420"/>
    </cofactor>
</comment>
<feature type="binding site" evidence="18">
    <location>
        <position position="69"/>
    </location>
    <ligand>
        <name>K(+)</name>
        <dbReference type="ChEBI" id="CHEBI:29103"/>
    </ligand>
</feature>
<evidence type="ECO:0000256" key="4">
    <source>
        <dbReference type="ARBA" id="ARBA00009524"/>
    </source>
</evidence>
<dbReference type="EMBL" id="JAPMOU010000004">
    <property type="protein sequence ID" value="MDE1461277.1"/>
    <property type="molecule type" value="Genomic_DNA"/>
</dbReference>
<dbReference type="EC" id="4.2.1.136" evidence="19"/>
<comment type="function">
    <text evidence="17">Catalyzes the dehydration of the S-form of NAD(P)HX at the expense of ADP, which is converted to AMP. Together with NAD(P)HX epimerase, which catalyzes the epimerization of the S- and R-forms, the enzyme allows the repair of both epimers of NAD(P)HX, a damaged form of NAD(P)H that is a result of enzymatic or heat-dependent hydration.</text>
</comment>
<dbReference type="Gene3D" id="3.40.1190.20">
    <property type="match status" value="1"/>
</dbReference>
<feature type="binding site" evidence="18">
    <location>
        <position position="132"/>
    </location>
    <ligand>
        <name>K(+)</name>
        <dbReference type="ChEBI" id="CHEBI:29103"/>
    </ligand>
</feature>